<protein>
    <submittedName>
        <fullName evidence="1">Uncharacterized protein</fullName>
    </submittedName>
</protein>
<gene>
    <name evidence="1" type="ORF">B0H16DRAFT_829805</name>
</gene>
<keyword evidence="2" id="KW-1185">Reference proteome</keyword>
<name>A0AAD7IYK6_9AGAR</name>
<comment type="caution">
    <text evidence="1">The sequence shown here is derived from an EMBL/GenBank/DDBJ whole genome shotgun (WGS) entry which is preliminary data.</text>
</comment>
<proteinExistence type="predicted"/>
<evidence type="ECO:0000313" key="1">
    <source>
        <dbReference type="EMBL" id="KAJ7751367.1"/>
    </source>
</evidence>
<dbReference type="Proteomes" id="UP001215598">
    <property type="component" value="Unassembled WGS sequence"/>
</dbReference>
<dbReference type="EMBL" id="JARKIB010000062">
    <property type="protein sequence ID" value="KAJ7751367.1"/>
    <property type="molecule type" value="Genomic_DNA"/>
</dbReference>
<accession>A0AAD7IYK6</accession>
<dbReference type="AlphaFoldDB" id="A0AAD7IYK6"/>
<sequence>MRSCTQMTQLGLTQLAMGGALSLTLELFFPSSRNFVIEGGVFTSNTNVTHHHHTYPASDDFRKIPMGEIDLQHEIRFGDGPRVVIRRRGPRRAQRMFSARIDGCKTPMTVAWYQGPNAKERQDISMHSWLLHPNFAQLCGVASTGSMHAAVFHDDLIPLEQFVDVYRNSLLLSRYFRACWSKGFDDVNNHLRSMFNRGVSEYGCTQWIWGSNRRLCVDNLILNESPIRIISYLDSLPHWRPGREDIDLMSYNGPNHEGVVISSLALSSYYEFCRYSSSR</sequence>
<evidence type="ECO:0000313" key="2">
    <source>
        <dbReference type="Proteomes" id="UP001215598"/>
    </source>
</evidence>
<reference evidence="1" key="1">
    <citation type="submission" date="2023-03" db="EMBL/GenBank/DDBJ databases">
        <title>Massive genome expansion in bonnet fungi (Mycena s.s.) driven by repeated elements and novel gene families across ecological guilds.</title>
        <authorList>
            <consortium name="Lawrence Berkeley National Laboratory"/>
            <person name="Harder C.B."/>
            <person name="Miyauchi S."/>
            <person name="Viragh M."/>
            <person name="Kuo A."/>
            <person name="Thoen E."/>
            <person name="Andreopoulos B."/>
            <person name="Lu D."/>
            <person name="Skrede I."/>
            <person name="Drula E."/>
            <person name="Henrissat B."/>
            <person name="Morin E."/>
            <person name="Kohler A."/>
            <person name="Barry K."/>
            <person name="LaButti K."/>
            <person name="Morin E."/>
            <person name="Salamov A."/>
            <person name="Lipzen A."/>
            <person name="Mereny Z."/>
            <person name="Hegedus B."/>
            <person name="Baldrian P."/>
            <person name="Stursova M."/>
            <person name="Weitz H."/>
            <person name="Taylor A."/>
            <person name="Grigoriev I.V."/>
            <person name="Nagy L.G."/>
            <person name="Martin F."/>
            <person name="Kauserud H."/>
        </authorList>
    </citation>
    <scope>NUCLEOTIDE SEQUENCE</scope>
    <source>
        <strain evidence="1">CBHHK182m</strain>
    </source>
</reference>
<organism evidence="1 2">
    <name type="scientific">Mycena metata</name>
    <dbReference type="NCBI Taxonomy" id="1033252"/>
    <lineage>
        <taxon>Eukaryota</taxon>
        <taxon>Fungi</taxon>
        <taxon>Dikarya</taxon>
        <taxon>Basidiomycota</taxon>
        <taxon>Agaricomycotina</taxon>
        <taxon>Agaricomycetes</taxon>
        <taxon>Agaricomycetidae</taxon>
        <taxon>Agaricales</taxon>
        <taxon>Marasmiineae</taxon>
        <taxon>Mycenaceae</taxon>
        <taxon>Mycena</taxon>
    </lineage>
</organism>